<dbReference type="InterPro" id="IPR007791">
    <property type="entry name" value="DjlA_N"/>
</dbReference>
<evidence type="ECO:0000256" key="4">
    <source>
        <dbReference type="ARBA" id="ARBA00022989"/>
    </source>
</evidence>
<evidence type="ECO:0000256" key="6">
    <source>
        <dbReference type="SAM" id="Phobius"/>
    </source>
</evidence>
<keyword evidence="4 6" id="KW-1133">Transmembrane helix</keyword>
<evidence type="ECO:0000256" key="2">
    <source>
        <dbReference type="ARBA" id="ARBA00022519"/>
    </source>
</evidence>
<organism evidence="8">
    <name type="scientific">uncultured organism</name>
    <dbReference type="NCBI Taxonomy" id="155900"/>
    <lineage>
        <taxon>unclassified sequences</taxon>
        <taxon>environmental samples</taxon>
    </lineage>
</organism>
<reference evidence="8" key="1">
    <citation type="submission" date="2019-06" db="EMBL/GenBank/DDBJ databases">
        <authorList>
            <person name="Murdoch R.W."/>
            <person name="Fathepure B."/>
        </authorList>
    </citation>
    <scope>NUCLEOTIDE SEQUENCE</scope>
</reference>
<evidence type="ECO:0000259" key="7">
    <source>
        <dbReference type="PROSITE" id="PS50076"/>
    </source>
</evidence>
<dbReference type="Pfam" id="PF05099">
    <property type="entry name" value="TerB"/>
    <property type="match status" value="1"/>
</dbReference>
<protein>
    <submittedName>
        <fullName evidence="8">Co-chaperone protein DjlA</fullName>
    </submittedName>
</protein>
<evidence type="ECO:0000313" key="8">
    <source>
        <dbReference type="EMBL" id="QEA06582.1"/>
    </source>
</evidence>
<dbReference type="HAMAP" id="MF_01153">
    <property type="entry name" value="DjlA"/>
    <property type="match status" value="1"/>
</dbReference>
<evidence type="ECO:0000256" key="3">
    <source>
        <dbReference type="ARBA" id="ARBA00022692"/>
    </source>
</evidence>
<keyword evidence="3 6" id="KW-0812">Transmembrane</keyword>
<dbReference type="GO" id="GO:0051087">
    <property type="term" value="F:protein-folding chaperone binding"/>
    <property type="evidence" value="ECO:0007669"/>
    <property type="project" value="InterPro"/>
</dbReference>
<keyword evidence="1" id="KW-1003">Cell membrane</keyword>
<keyword evidence="5 6" id="KW-0472">Membrane</keyword>
<evidence type="ECO:0000256" key="1">
    <source>
        <dbReference type="ARBA" id="ARBA00022475"/>
    </source>
</evidence>
<dbReference type="SUPFAM" id="SSF46565">
    <property type="entry name" value="Chaperone J-domain"/>
    <property type="match status" value="1"/>
</dbReference>
<gene>
    <name evidence="8" type="primary">djlA_2</name>
    <name evidence="8" type="ORF">KBTEX_02922</name>
</gene>
<evidence type="ECO:0000256" key="5">
    <source>
        <dbReference type="ARBA" id="ARBA00023136"/>
    </source>
</evidence>
<keyword evidence="2" id="KW-0997">Cell inner membrane</keyword>
<dbReference type="PROSITE" id="PS50076">
    <property type="entry name" value="DNAJ_2"/>
    <property type="match status" value="1"/>
</dbReference>
<dbReference type="CDD" id="cd07316">
    <property type="entry name" value="terB_like_DjlA"/>
    <property type="match status" value="1"/>
</dbReference>
<dbReference type="Gene3D" id="1.10.287.110">
    <property type="entry name" value="DnaJ domain"/>
    <property type="match status" value="1"/>
</dbReference>
<dbReference type="InterPro" id="IPR023749">
    <property type="entry name" value="DjlA"/>
</dbReference>
<dbReference type="CDD" id="cd06257">
    <property type="entry name" value="DnaJ"/>
    <property type="match status" value="1"/>
</dbReference>
<dbReference type="NCBIfam" id="NF006948">
    <property type="entry name" value="PRK09430.1"/>
    <property type="match status" value="1"/>
</dbReference>
<dbReference type="EMBL" id="MN079154">
    <property type="protein sequence ID" value="QEA06582.1"/>
    <property type="molecule type" value="Genomic_DNA"/>
</dbReference>
<dbReference type="PANTHER" id="PTHR24074">
    <property type="entry name" value="CO-CHAPERONE PROTEIN DJLA"/>
    <property type="match status" value="1"/>
</dbReference>
<dbReference type="InterPro" id="IPR001623">
    <property type="entry name" value="DnaJ_domain"/>
</dbReference>
<dbReference type="Pfam" id="PF00226">
    <property type="entry name" value="DnaJ"/>
    <property type="match status" value="1"/>
</dbReference>
<dbReference type="InterPro" id="IPR029024">
    <property type="entry name" value="TerB-like"/>
</dbReference>
<dbReference type="InterPro" id="IPR050817">
    <property type="entry name" value="DjlA_DnaK_co-chaperone"/>
</dbReference>
<dbReference type="Gene3D" id="1.10.3680.10">
    <property type="entry name" value="TerB-like"/>
    <property type="match status" value="1"/>
</dbReference>
<proteinExistence type="inferred from homology"/>
<dbReference type="SUPFAM" id="SSF158682">
    <property type="entry name" value="TerB-like"/>
    <property type="match status" value="1"/>
</dbReference>
<dbReference type="PRINTS" id="PR00625">
    <property type="entry name" value="JDOMAIN"/>
</dbReference>
<dbReference type="AlphaFoldDB" id="A0A5B8RGJ4"/>
<name>A0A5B8RGJ4_9ZZZZ</name>
<feature type="domain" description="J" evidence="7">
    <location>
        <begin position="192"/>
        <end position="258"/>
    </location>
</feature>
<accession>A0A5B8RGJ4</accession>
<feature type="transmembrane region" description="Helical" evidence="6">
    <location>
        <begin position="12"/>
        <end position="32"/>
    </location>
</feature>
<dbReference type="InterPro" id="IPR036869">
    <property type="entry name" value="J_dom_sf"/>
</dbReference>
<dbReference type="SMART" id="SM00271">
    <property type="entry name" value="DnaJ"/>
    <property type="match status" value="1"/>
</dbReference>
<sequence>MNWIGKIIGAVFGYMAGGILGALVGLALGHWFDRGLARARMASGGNDPRAVFFRTTFTVMGHICKADGRVSQAEIAAAEQVMNRMRLSQTQRRQAIEYFNQGKSTEFDLDSALAEFRQACRGRMNLVRIFLEIQIQAAMADGALGDAEARVLKRIALHFGISEADFERLVAFLAGGYQRSHASQAGRDPLPEAYRELGVSEDASDAEVKRAYRKLMSEHHPDKLVSKGLPEEMIDVAKERTQEIQAAYDTIRRARGLK</sequence>